<dbReference type="PROSITE" id="PS50109">
    <property type="entry name" value="HIS_KIN"/>
    <property type="match status" value="1"/>
</dbReference>
<dbReference type="InterPro" id="IPR003594">
    <property type="entry name" value="HATPase_dom"/>
</dbReference>
<dbReference type="InterPro" id="IPR004358">
    <property type="entry name" value="Sig_transdc_His_kin-like_C"/>
</dbReference>
<sequence>MEENRRILVIDDDVGIRETYQSILLPEADESETISMGRALFDMPKGSESGFLPGETLKTSPDKCYEVVMAENGTIGIEEVKKSLGENRPFSVAFIDMKMPGLNGGETSGRIWEIDPFIKIVIVTAYSEYSPEDIIAVTGRDDIFYLRKPFNHEEILQFARALSNTWNLEHKKNQLQESLRNANEQLEEMNQNLKDKVQKQASMIVQAEKMASIGLLAAGVAHEINNPVAFVRSNLSAIKKYFERIVDLYEKYATLEKWLMGSGSPDAATLLHDISQHKKKNRIDIIMADLEDLANESIEGIDRIRDIVQDLRTFSRVDESEYKMLDINSAIDTTFKMVKSEIKYKAVVKKNYGDIPHILCYPQKISQIFMNLFVNAAQSIEENGTIEITTRSVKKGKRKTDHFVEIVIKDTGCGIPEVNLQKLFDPFFTTKPVGKGTGLGLSIVYEIIKAHHGTIEVESEVGKGSCFTILLPVNAENR</sequence>
<dbReference type="SUPFAM" id="SSF55874">
    <property type="entry name" value="ATPase domain of HSP90 chaperone/DNA topoisomerase II/histidine kinase"/>
    <property type="match status" value="1"/>
</dbReference>
<evidence type="ECO:0000256" key="2">
    <source>
        <dbReference type="ARBA" id="ARBA00012438"/>
    </source>
</evidence>
<dbReference type="Gene3D" id="3.30.565.10">
    <property type="entry name" value="Histidine kinase-like ATPase, C-terminal domain"/>
    <property type="match status" value="1"/>
</dbReference>
<dbReference type="InterPro" id="IPR001789">
    <property type="entry name" value="Sig_transdc_resp-reg_receiver"/>
</dbReference>
<dbReference type="InterPro" id="IPR005467">
    <property type="entry name" value="His_kinase_dom"/>
</dbReference>
<organism evidence="8 9">
    <name type="scientific">Desulfamplus magnetovallimortis</name>
    <dbReference type="NCBI Taxonomy" id="1246637"/>
    <lineage>
        <taxon>Bacteria</taxon>
        <taxon>Pseudomonadati</taxon>
        <taxon>Thermodesulfobacteriota</taxon>
        <taxon>Desulfobacteria</taxon>
        <taxon>Desulfobacterales</taxon>
        <taxon>Desulfobacteraceae</taxon>
        <taxon>Desulfamplus</taxon>
    </lineage>
</organism>
<gene>
    <name evidence="8" type="ORF">MTBBW1_750039</name>
</gene>
<accession>A0A1W1HJI0</accession>
<dbReference type="Gene3D" id="1.10.287.130">
    <property type="match status" value="1"/>
</dbReference>
<dbReference type="OrthoDB" id="9769169at2"/>
<dbReference type="CDD" id="cd00082">
    <property type="entry name" value="HisKA"/>
    <property type="match status" value="1"/>
</dbReference>
<keyword evidence="5" id="KW-0175">Coiled coil</keyword>
<dbReference type="Proteomes" id="UP000191931">
    <property type="component" value="Unassembled WGS sequence"/>
</dbReference>
<name>A0A1W1HJI0_9BACT</name>
<evidence type="ECO:0000313" key="8">
    <source>
        <dbReference type="EMBL" id="SLM32518.1"/>
    </source>
</evidence>
<evidence type="ECO:0000256" key="5">
    <source>
        <dbReference type="SAM" id="Coils"/>
    </source>
</evidence>
<dbReference type="Pfam" id="PF02518">
    <property type="entry name" value="HATPase_c"/>
    <property type="match status" value="1"/>
</dbReference>
<dbReference type="EC" id="2.7.13.3" evidence="2"/>
<evidence type="ECO:0000256" key="4">
    <source>
        <dbReference type="PROSITE-ProRule" id="PRU00169"/>
    </source>
</evidence>
<keyword evidence="8" id="KW-0808">Transferase</keyword>
<reference evidence="8 9" key="1">
    <citation type="submission" date="2017-03" db="EMBL/GenBank/DDBJ databases">
        <authorList>
            <person name="Afonso C.L."/>
            <person name="Miller P.J."/>
            <person name="Scott M.A."/>
            <person name="Spackman E."/>
            <person name="Goraichik I."/>
            <person name="Dimitrov K.M."/>
            <person name="Suarez D.L."/>
            <person name="Swayne D.E."/>
        </authorList>
    </citation>
    <scope>NUCLEOTIDE SEQUENCE [LARGE SCALE GENOMIC DNA]</scope>
    <source>
        <strain evidence="8">PRJEB14757</strain>
    </source>
</reference>
<dbReference type="PANTHER" id="PTHR43065:SF50">
    <property type="entry name" value="HISTIDINE KINASE"/>
    <property type="match status" value="1"/>
</dbReference>
<dbReference type="GO" id="GO:0000155">
    <property type="term" value="F:phosphorelay sensor kinase activity"/>
    <property type="evidence" value="ECO:0007669"/>
    <property type="project" value="InterPro"/>
</dbReference>
<keyword evidence="3 4" id="KW-0597">Phosphoprotein</keyword>
<dbReference type="PROSITE" id="PS50110">
    <property type="entry name" value="RESPONSE_REGULATORY"/>
    <property type="match status" value="1"/>
</dbReference>
<comment type="catalytic activity">
    <reaction evidence="1">
        <text>ATP + protein L-histidine = ADP + protein N-phospho-L-histidine.</text>
        <dbReference type="EC" id="2.7.13.3"/>
    </reaction>
</comment>
<protein>
    <recommendedName>
        <fullName evidence="2">histidine kinase</fullName>
        <ecNumber evidence="2">2.7.13.3</ecNumber>
    </recommendedName>
</protein>
<dbReference type="RefSeq" id="WP_080802394.1">
    <property type="nucleotide sequence ID" value="NZ_LT828543.1"/>
</dbReference>
<feature type="domain" description="Histidine kinase" evidence="6">
    <location>
        <begin position="219"/>
        <end position="475"/>
    </location>
</feature>
<dbReference type="AlphaFoldDB" id="A0A1W1HJI0"/>
<dbReference type="EMBL" id="FWEV01000320">
    <property type="protein sequence ID" value="SLM32518.1"/>
    <property type="molecule type" value="Genomic_DNA"/>
</dbReference>
<feature type="modified residue" description="4-aspartylphosphate" evidence="4">
    <location>
        <position position="96"/>
    </location>
</feature>
<dbReference type="STRING" id="1246637.MTBBW1_750039"/>
<dbReference type="InterPro" id="IPR003661">
    <property type="entry name" value="HisK_dim/P_dom"/>
</dbReference>
<evidence type="ECO:0000259" key="6">
    <source>
        <dbReference type="PROSITE" id="PS50109"/>
    </source>
</evidence>
<evidence type="ECO:0000313" key="9">
    <source>
        <dbReference type="Proteomes" id="UP000191931"/>
    </source>
</evidence>
<dbReference type="Pfam" id="PF00072">
    <property type="entry name" value="Response_reg"/>
    <property type="match status" value="1"/>
</dbReference>
<evidence type="ECO:0000259" key="7">
    <source>
        <dbReference type="PROSITE" id="PS50110"/>
    </source>
</evidence>
<dbReference type="InterPro" id="IPR011006">
    <property type="entry name" value="CheY-like_superfamily"/>
</dbReference>
<keyword evidence="9" id="KW-1185">Reference proteome</keyword>
<dbReference type="Gene3D" id="3.40.50.2300">
    <property type="match status" value="1"/>
</dbReference>
<dbReference type="SMART" id="SM00387">
    <property type="entry name" value="HATPase_c"/>
    <property type="match status" value="1"/>
</dbReference>
<dbReference type="SUPFAM" id="SSF52172">
    <property type="entry name" value="CheY-like"/>
    <property type="match status" value="1"/>
</dbReference>
<feature type="coiled-coil region" evidence="5">
    <location>
        <begin position="165"/>
        <end position="210"/>
    </location>
</feature>
<dbReference type="InterPro" id="IPR036890">
    <property type="entry name" value="HATPase_C_sf"/>
</dbReference>
<evidence type="ECO:0000256" key="1">
    <source>
        <dbReference type="ARBA" id="ARBA00000085"/>
    </source>
</evidence>
<evidence type="ECO:0000256" key="3">
    <source>
        <dbReference type="ARBA" id="ARBA00022553"/>
    </source>
</evidence>
<feature type="domain" description="Response regulatory" evidence="7">
    <location>
        <begin position="6"/>
        <end position="163"/>
    </location>
</feature>
<keyword evidence="8" id="KW-0418">Kinase</keyword>
<dbReference type="PANTHER" id="PTHR43065">
    <property type="entry name" value="SENSOR HISTIDINE KINASE"/>
    <property type="match status" value="1"/>
</dbReference>
<proteinExistence type="predicted"/>
<dbReference type="SMART" id="SM00388">
    <property type="entry name" value="HisKA"/>
    <property type="match status" value="1"/>
</dbReference>
<dbReference type="PRINTS" id="PR00344">
    <property type="entry name" value="BCTRLSENSOR"/>
</dbReference>